<sequence>MDIINEFNLRSGRTYFEKVGKSKHAISVNSGQVHRQYRLKLLETEKITDKETAKASLSGLQAIMALRIFFRENVGISKVLKERMLVWQEIKA</sequence>
<gene>
    <name evidence="1" type="ORF">MSVAZ_0673</name>
</gene>
<dbReference type="EMBL" id="CP009520">
    <property type="protein sequence ID" value="AKB42942.1"/>
    <property type="molecule type" value="Genomic_DNA"/>
</dbReference>
<evidence type="ECO:0000313" key="2">
    <source>
        <dbReference type="Proteomes" id="UP000033096"/>
    </source>
</evidence>
<reference evidence="1 2" key="1">
    <citation type="submission" date="2014-07" db="EMBL/GenBank/DDBJ databases">
        <title>Methanogenic archaea and the global carbon cycle.</title>
        <authorList>
            <person name="Henriksen J.R."/>
            <person name="Luke J."/>
            <person name="Reinhart S."/>
            <person name="Benedict M.N."/>
            <person name="Youngblut N.D."/>
            <person name="Metcalf M.E."/>
            <person name="Whitaker R.J."/>
            <person name="Metcalf W.W."/>
        </authorList>
    </citation>
    <scope>NUCLEOTIDE SEQUENCE [LARGE SCALE GENOMIC DNA]</scope>
    <source>
        <strain evidence="1 2">Z-761</strain>
    </source>
</reference>
<organism evidence="1 2">
    <name type="scientific">Methanosarcina vacuolata Z-761</name>
    <dbReference type="NCBI Taxonomy" id="1434123"/>
    <lineage>
        <taxon>Archaea</taxon>
        <taxon>Methanobacteriati</taxon>
        <taxon>Methanobacteriota</taxon>
        <taxon>Stenosarchaea group</taxon>
        <taxon>Methanomicrobia</taxon>
        <taxon>Methanosarcinales</taxon>
        <taxon>Methanosarcinaceae</taxon>
        <taxon>Methanosarcina</taxon>
    </lineage>
</organism>
<dbReference type="RefSeq" id="WP_048118152.1">
    <property type="nucleotide sequence ID" value="NZ_CP009520.1"/>
</dbReference>
<evidence type="ECO:0000313" key="1">
    <source>
        <dbReference type="EMBL" id="AKB42942.1"/>
    </source>
</evidence>
<name>A0A0E3Q3V2_9EURY</name>
<dbReference type="HOGENOM" id="CLU_2420005_0_0_2"/>
<dbReference type="KEGG" id="mvc:MSVAZ_0673"/>
<dbReference type="PATRIC" id="fig|1434123.4.peg.765"/>
<keyword evidence="2" id="KW-1185">Reference proteome</keyword>
<dbReference type="GeneID" id="24809055"/>
<dbReference type="Proteomes" id="UP000033096">
    <property type="component" value="Chromosome"/>
</dbReference>
<proteinExistence type="predicted"/>
<dbReference type="AlphaFoldDB" id="A0A0E3Q3V2"/>
<accession>A0A0E3Q3V2</accession>
<protein>
    <submittedName>
        <fullName evidence="1">Uncharacterized protein</fullName>
    </submittedName>
</protein>